<proteinExistence type="predicted"/>
<feature type="region of interest" description="Disordered" evidence="1">
    <location>
        <begin position="30"/>
        <end position="81"/>
    </location>
</feature>
<protein>
    <recommendedName>
        <fullName evidence="3">Bacteriophage T5 Orf172 DNA-binding domain-containing protein</fullName>
    </recommendedName>
</protein>
<feature type="compositionally biased region" description="Polar residues" evidence="1">
    <location>
        <begin position="461"/>
        <end position="472"/>
    </location>
</feature>
<dbReference type="Proteomes" id="UP000799441">
    <property type="component" value="Unassembled WGS sequence"/>
</dbReference>
<dbReference type="EMBL" id="MU003790">
    <property type="protein sequence ID" value="KAF2721484.1"/>
    <property type="molecule type" value="Genomic_DNA"/>
</dbReference>
<keyword evidence="2" id="KW-0812">Transmembrane</keyword>
<keyword evidence="2" id="KW-0472">Membrane</keyword>
<evidence type="ECO:0000256" key="2">
    <source>
        <dbReference type="SAM" id="Phobius"/>
    </source>
</evidence>
<evidence type="ECO:0000313" key="5">
    <source>
        <dbReference type="Proteomes" id="UP000799441"/>
    </source>
</evidence>
<sequence>MGDDRIFEISFEKEDGASCLKWRVVDETHLLTAPPPKPLEQPPSRPRSSSGISSHSGSKSTKDTSRVLPARNAKNDGVSERCINSSRVDRAAISPGDTIAPISRDPLALEADTIQGEIPPPTSDRDQKLRPIPTLNKFEQRNKRFIETIESDEASRMKPQDALKNVIEYLRGRNKTNLEEDEKGAVYVFHDIGLQEAGIEMVKIGFVKSNNTPSERCTTINRECASNLKVFEAQLVDEVRLHTAFLLERVVQIDLLPHRVFHHCDCNNGTRHREYFQLPPDVALKTLDLWRRWLQREPSPFSRENNRWVLTAEWRQKLDKLNTNTLKSELNYEHEKRLEWWSSFFELPVSEGTQSCALVPTNDYHCPPAKRVLARVHDVYGSADDTSANEVTQGQNNTTPATGAVAESVKSAINFFASSRAVPQASPSPGLFSTPDRASKTTVKAEPRTPEFNFDDMTAQERVQQPSSQNLRDPSVHTKRERFLSPQKSPFERKLASKANTNHSSPLPDRLNQHGNNMAREAGTEENAILSSLDKFVCHLAHLLHQEQSAIPSRTVLQDLVQFRWPIISYFVLAISTPFLPHSLSVILWIAFLPIFMAELRGWRVLNI</sequence>
<name>A0A9P4UP75_9PEZI</name>
<feature type="compositionally biased region" description="Basic and acidic residues" evidence="1">
    <location>
        <begin position="474"/>
        <end position="483"/>
    </location>
</feature>
<evidence type="ECO:0000259" key="3">
    <source>
        <dbReference type="Pfam" id="PF10544"/>
    </source>
</evidence>
<evidence type="ECO:0000256" key="1">
    <source>
        <dbReference type="SAM" id="MobiDB-lite"/>
    </source>
</evidence>
<feature type="compositionally biased region" description="Basic and acidic residues" evidence="1">
    <location>
        <begin position="437"/>
        <end position="449"/>
    </location>
</feature>
<dbReference type="AlphaFoldDB" id="A0A9P4UP75"/>
<evidence type="ECO:0000313" key="4">
    <source>
        <dbReference type="EMBL" id="KAF2721484.1"/>
    </source>
</evidence>
<feature type="region of interest" description="Disordered" evidence="1">
    <location>
        <begin position="422"/>
        <end position="515"/>
    </location>
</feature>
<feature type="compositionally biased region" description="Pro residues" evidence="1">
    <location>
        <begin position="33"/>
        <end position="45"/>
    </location>
</feature>
<reference evidence="4" key="1">
    <citation type="journal article" date="2020" name="Stud. Mycol.">
        <title>101 Dothideomycetes genomes: a test case for predicting lifestyles and emergence of pathogens.</title>
        <authorList>
            <person name="Haridas S."/>
            <person name="Albert R."/>
            <person name="Binder M."/>
            <person name="Bloem J."/>
            <person name="Labutti K."/>
            <person name="Salamov A."/>
            <person name="Andreopoulos B."/>
            <person name="Baker S."/>
            <person name="Barry K."/>
            <person name="Bills G."/>
            <person name="Bluhm B."/>
            <person name="Cannon C."/>
            <person name="Castanera R."/>
            <person name="Culley D."/>
            <person name="Daum C."/>
            <person name="Ezra D."/>
            <person name="Gonzalez J."/>
            <person name="Henrissat B."/>
            <person name="Kuo A."/>
            <person name="Liang C."/>
            <person name="Lipzen A."/>
            <person name="Lutzoni F."/>
            <person name="Magnuson J."/>
            <person name="Mondo S."/>
            <person name="Nolan M."/>
            <person name="Ohm R."/>
            <person name="Pangilinan J."/>
            <person name="Park H.-J."/>
            <person name="Ramirez L."/>
            <person name="Alfaro M."/>
            <person name="Sun H."/>
            <person name="Tritt A."/>
            <person name="Yoshinaga Y."/>
            <person name="Zwiers L.-H."/>
            <person name="Turgeon B."/>
            <person name="Goodwin S."/>
            <person name="Spatafora J."/>
            <person name="Crous P."/>
            <person name="Grigoriev I."/>
        </authorList>
    </citation>
    <scope>NUCLEOTIDE SEQUENCE</scope>
    <source>
        <strain evidence="4">CBS 116435</strain>
    </source>
</reference>
<dbReference type="OrthoDB" id="3511049at2759"/>
<feature type="transmembrane region" description="Helical" evidence="2">
    <location>
        <begin position="567"/>
        <end position="596"/>
    </location>
</feature>
<comment type="caution">
    <text evidence="4">The sequence shown here is derived from an EMBL/GenBank/DDBJ whole genome shotgun (WGS) entry which is preliminary data.</text>
</comment>
<organism evidence="4 5">
    <name type="scientific">Polychaeton citri CBS 116435</name>
    <dbReference type="NCBI Taxonomy" id="1314669"/>
    <lineage>
        <taxon>Eukaryota</taxon>
        <taxon>Fungi</taxon>
        <taxon>Dikarya</taxon>
        <taxon>Ascomycota</taxon>
        <taxon>Pezizomycotina</taxon>
        <taxon>Dothideomycetes</taxon>
        <taxon>Dothideomycetidae</taxon>
        <taxon>Capnodiales</taxon>
        <taxon>Capnodiaceae</taxon>
        <taxon>Polychaeton</taxon>
    </lineage>
</organism>
<keyword evidence="2" id="KW-1133">Transmembrane helix</keyword>
<gene>
    <name evidence="4" type="ORF">K431DRAFT_71554</name>
</gene>
<accession>A0A9P4UP75</accession>
<feature type="compositionally biased region" description="Low complexity" evidence="1">
    <location>
        <begin position="46"/>
        <end position="59"/>
    </location>
</feature>
<dbReference type="InterPro" id="IPR018306">
    <property type="entry name" value="Phage_T5_Orf172_DNA-bd"/>
</dbReference>
<keyword evidence="5" id="KW-1185">Reference proteome</keyword>
<dbReference type="Pfam" id="PF10544">
    <property type="entry name" value="T5orf172"/>
    <property type="match status" value="1"/>
</dbReference>
<feature type="domain" description="Bacteriophage T5 Orf172 DNA-binding" evidence="3">
    <location>
        <begin position="184"/>
        <end position="291"/>
    </location>
</feature>